<proteinExistence type="predicted"/>
<dbReference type="SUPFAM" id="SSF81631">
    <property type="entry name" value="PAP/OAS1 substrate-binding domain"/>
    <property type="match status" value="2"/>
</dbReference>
<comment type="cofactor">
    <cofactor evidence="2">
        <name>Mg(2+)</name>
        <dbReference type="ChEBI" id="CHEBI:18420"/>
    </cofactor>
</comment>
<accession>A0A9P0ADQ5</accession>
<dbReference type="GO" id="GO:0050265">
    <property type="term" value="F:RNA uridylyltransferase activity"/>
    <property type="evidence" value="ECO:0007669"/>
    <property type="project" value="TreeGrafter"/>
</dbReference>
<dbReference type="InterPro" id="IPR036236">
    <property type="entry name" value="Znf_C2H2_sf"/>
</dbReference>
<organism evidence="8 9">
    <name type="scientific">Bemisia tabaci</name>
    <name type="common">Sweetpotato whitefly</name>
    <name type="synonym">Aleurodes tabaci</name>
    <dbReference type="NCBI Taxonomy" id="7038"/>
    <lineage>
        <taxon>Eukaryota</taxon>
        <taxon>Metazoa</taxon>
        <taxon>Ecdysozoa</taxon>
        <taxon>Arthropoda</taxon>
        <taxon>Hexapoda</taxon>
        <taxon>Insecta</taxon>
        <taxon>Pterygota</taxon>
        <taxon>Neoptera</taxon>
        <taxon>Paraneoptera</taxon>
        <taxon>Hemiptera</taxon>
        <taxon>Sternorrhyncha</taxon>
        <taxon>Aleyrodoidea</taxon>
        <taxon>Aleyrodidae</taxon>
        <taxon>Aleyrodinae</taxon>
        <taxon>Bemisia</taxon>
    </lineage>
</organism>
<keyword evidence="4" id="KW-0479">Metal-binding</keyword>
<dbReference type="GO" id="GO:0003676">
    <property type="term" value="F:nucleic acid binding"/>
    <property type="evidence" value="ECO:0007669"/>
    <property type="project" value="InterPro"/>
</dbReference>
<dbReference type="SUPFAM" id="SSF57667">
    <property type="entry name" value="beta-beta-alpha zinc fingers"/>
    <property type="match status" value="1"/>
</dbReference>
<dbReference type="Gene3D" id="3.30.460.10">
    <property type="entry name" value="Beta Polymerase, domain 2"/>
    <property type="match status" value="2"/>
</dbReference>
<reference evidence="8" key="1">
    <citation type="submission" date="2021-12" db="EMBL/GenBank/DDBJ databases">
        <authorList>
            <person name="King R."/>
        </authorList>
    </citation>
    <scope>NUCLEOTIDE SEQUENCE</scope>
</reference>
<evidence type="ECO:0000259" key="7">
    <source>
        <dbReference type="SMART" id="SM00343"/>
    </source>
</evidence>
<dbReference type="Proteomes" id="UP001152759">
    <property type="component" value="Chromosome 4"/>
</dbReference>
<evidence type="ECO:0000256" key="1">
    <source>
        <dbReference type="ARBA" id="ARBA00001936"/>
    </source>
</evidence>
<dbReference type="Gene3D" id="1.10.1410.10">
    <property type="match status" value="2"/>
</dbReference>
<gene>
    <name evidence="8" type="ORF">BEMITA_LOCUS8407</name>
</gene>
<dbReference type="SUPFAM" id="SSF81301">
    <property type="entry name" value="Nucleotidyltransferase"/>
    <property type="match status" value="2"/>
</dbReference>
<dbReference type="PANTHER" id="PTHR12271">
    <property type="entry name" value="POLY A POLYMERASE CID PAP -RELATED"/>
    <property type="match status" value="1"/>
</dbReference>
<evidence type="ECO:0000256" key="2">
    <source>
        <dbReference type="ARBA" id="ARBA00001946"/>
    </source>
</evidence>
<dbReference type="SMART" id="SM00343">
    <property type="entry name" value="ZnF_C2HC"/>
    <property type="match status" value="2"/>
</dbReference>
<dbReference type="InterPro" id="IPR054708">
    <property type="entry name" value="MTPAP-like_central"/>
</dbReference>
<dbReference type="InterPro" id="IPR043519">
    <property type="entry name" value="NT_sf"/>
</dbReference>
<evidence type="ECO:0000256" key="5">
    <source>
        <dbReference type="ARBA" id="ARBA00022842"/>
    </source>
</evidence>
<dbReference type="EMBL" id="OU963865">
    <property type="protein sequence ID" value="CAH0389593.1"/>
    <property type="molecule type" value="Genomic_DNA"/>
</dbReference>
<dbReference type="PANTHER" id="PTHR12271:SF66">
    <property type="entry name" value="TERMINAL URIDYLYLTRANSFERASE TAILOR"/>
    <property type="match status" value="1"/>
</dbReference>
<feature type="compositionally biased region" description="Basic and acidic residues" evidence="6">
    <location>
        <begin position="18"/>
        <end position="37"/>
    </location>
</feature>
<dbReference type="InterPro" id="IPR001878">
    <property type="entry name" value="Znf_CCHC"/>
</dbReference>
<comment type="cofactor">
    <cofactor evidence="1">
        <name>Mn(2+)</name>
        <dbReference type="ChEBI" id="CHEBI:29035"/>
    </cofactor>
</comment>
<dbReference type="Pfam" id="PF19088">
    <property type="entry name" value="TUTase"/>
    <property type="match status" value="1"/>
</dbReference>
<dbReference type="Pfam" id="PF03828">
    <property type="entry name" value="PAP_assoc"/>
    <property type="match status" value="2"/>
</dbReference>
<keyword evidence="3" id="KW-0808">Transferase</keyword>
<dbReference type="InterPro" id="IPR045100">
    <property type="entry name" value="TUT4/7_NTP_transf"/>
</dbReference>
<feature type="compositionally biased region" description="Basic residues" evidence="6">
    <location>
        <begin position="1"/>
        <end position="17"/>
    </location>
</feature>
<evidence type="ECO:0000256" key="3">
    <source>
        <dbReference type="ARBA" id="ARBA00022679"/>
    </source>
</evidence>
<dbReference type="GO" id="GO:0031123">
    <property type="term" value="P:RNA 3'-end processing"/>
    <property type="evidence" value="ECO:0007669"/>
    <property type="project" value="TreeGrafter"/>
</dbReference>
<dbReference type="CDD" id="cd05402">
    <property type="entry name" value="NT_PAP_TUTase"/>
    <property type="match status" value="1"/>
</dbReference>
<dbReference type="GO" id="GO:1990817">
    <property type="term" value="F:poly(A) RNA polymerase activity"/>
    <property type="evidence" value="ECO:0007669"/>
    <property type="project" value="UniProtKB-ARBA"/>
</dbReference>
<protein>
    <recommendedName>
        <fullName evidence="7">CCHC-type domain-containing protein</fullName>
    </recommendedName>
</protein>
<sequence length="1299" mass="147543">MDSHKTRNKASRRRGGKKKFENKAVTKTPSKKEEAKKFSPLAAQRLNELTNLFSKVGSNNVYGVVVLIRWNSFQTIPIRSQDALYNNKYECSLDYGSFIPEVDKYELNGMLNQMQKFPSMDQVELKEKEYERALFWLRAFAKRPIGVVLLDLQKIIRLEKVKEHNPLAQFFCNVCNYCCNSLEVVVHHIADERHKKKLEVAREKISMKYLASAAIPDDHCLFYSEALETHFKQIMMSEKNIKLRSKVQEDISKIIQKFYPSKGFEVRLIGSSAHGMGLESAEVNLDLSLPTDTKISQVFLDISEHMKASHFSAVSIDHDADFLLLTSIHNSSKLKCTMSVNHTKAFKLALLLTEYKKIDPVVTKLAVLFRHWGQLTSTDDPKHGTLPGYAFYLLVVYFLQQKGFLPILSEKPSLTGADSEGTCKFEKVGDWQKPKELDNPAILFTMWRELFKFYLVDFEMAKHVVAISSQKPVLKETYKWGGKKLSILDPFSLRNIVARTVYHEACHNYILGCMISTLVYYSIPVTKQGPIFSYINEDFDACAFDCFYSVVDRYKKIQRCLVDQILKCDLNYQENKDKENSVQEPSGEIIEPPECLFEWQDYLMEAPIPLFKSLPPRNAYIKLAVTKVQAELMIKALKQDALSFSFCREVFVNCKEVPVYCAGCQQEGHYRDKCPDEYLPPMGHVPPAKPDALEKLTKVCKAVQKKVQLSQNDLFMREKVLKELEGYINERFPEAKLHLFGSSANGLGLKNSDLDICLLLNNDEVLKSMAVADFFNQLCSVLKASKSVYNVVPISTAKIPILKFVHRASRLKGDISCSNLLALENTKLLKSYCSIDDRVSIMCQMMKYLMKSCNVCDASRGSLSSYAYSLMVIYFLQQCSPPVIPVLQELPPPNQKTSIDGFEVSYYKDIPNIAKVWPQLGANSKSCSELWLDLLEFYTERFDFNHHVIAVRQTKILTKLEKLWFSSITIEDPFEQTHNLGSALSKKMSVYIRSIFQKARLLFSMPPSISSNASPELLVDHYFKHRSLVTNGPPIGERACRHCGVIKHLMRDCPELKGKKDLEQNGAINETTALDVDLEGISDSDLNDTGSFTLDGSSLLESRLPSSPKPSPHFVKEEGVAVHVEEFIKKLALNMGGQSPSQSIPPRLESPMQSPRVFFSSTQTLESVPASFQVHADNMNINYSVRSPQVSRNLFPEHIQYSPHGSAASVVGSPMMSPQRPIPPNFSRNANVIGQISNHNVFDPNFRPLPKEEPNGMPLHYEEVKAWNRTLRAEPLSGTPVNDFKAWFQQAQVDQKMKE</sequence>
<name>A0A9P0ADQ5_BEMTA</name>
<keyword evidence="9" id="KW-1185">Reference proteome</keyword>
<feature type="region of interest" description="Disordered" evidence="6">
    <location>
        <begin position="1"/>
        <end position="37"/>
    </location>
</feature>
<evidence type="ECO:0000256" key="6">
    <source>
        <dbReference type="SAM" id="MobiDB-lite"/>
    </source>
</evidence>
<dbReference type="InterPro" id="IPR002058">
    <property type="entry name" value="PAP_assoc"/>
</dbReference>
<feature type="domain" description="CCHC-type" evidence="7">
    <location>
        <begin position="1039"/>
        <end position="1055"/>
    </location>
</feature>
<evidence type="ECO:0000313" key="8">
    <source>
        <dbReference type="EMBL" id="CAH0389593.1"/>
    </source>
</evidence>
<evidence type="ECO:0000256" key="4">
    <source>
        <dbReference type="ARBA" id="ARBA00022723"/>
    </source>
</evidence>
<dbReference type="GO" id="GO:0008270">
    <property type="term" value="F:zinc ion binding"/>
    <property type="evidence" value="ECO:0007669"/>
    <property type="project" value="InterPro"/>
</dbReference>
<dbReference type="Pfam" id="PF22600">
    <property type="entry name" value="MTPAP-like_central"/>
    <property type="match status" value="1"/>
</dbReference>
<evidence type="ECO:0000313" key="9">
    <source>
        <dbReference type="Proteomes" id="UP001152759"/>
    </source>
</evidence>
<keyword evidence="5" id="KW-0460">Magnesium</keyword>
<dbReference type="KEGG" id="btab:109031747"/>
<feature type="domain" description="CCHC-type" evidence="7">
    <location>
        <begin position="660"/>
        <end position="676"/>
    </location>
</feature>